<dbReference type="InterPro" id="IPR050557">
    <property type="entry name" value="RTX_toxin/Mannuronan_C5-epim"/>
</dbReference>
<dbReference type="PANTHER" id="PTHR38340">
    <property type="entry name" value="S-LAYER PROTEIN"/>
    <property type="match status" value="1"/>
</dbReference>
<keyword evidence="4" id="KW-0413">Isomerase</keyword>
<evidence type="ECO:0000256" key="2">
    <source>
        <dbReference type="ARBA" id="ARBA00022525"/>
    </source>
</evidence>
<dbReference type="PATRIC" id="fig|1439726.3.peg.1725"/>
<dbReference type="GO" id="GO:0005576">
    <property type="term" value="C:extracellular region"/>
    <property type="evidence" value="ECO:0007669"/>
    <property type="project" value="UniProtKB-SubCell"/>
</dbReference>
<reference evidence="4 5" key="1">
    <citation type="submission" date="2016-07" db="EMBL/GenBank/DDBJ databases">
        <title>Draft Genome Sequence of Methylobrevis pamukkalensis PK2.</title>
        <authorList>
            <person name="Vasilenko O.V."/>
            <person name="Doronina N.V."/>
            <person name="Shmareva M.N."/>
            <person name="Tarlachkov S.V."/>
            <person name="Mustakhimov I."/>
            <person name="Trotsenko Y.A."/>
        </authorList>
    </citation>
    <scope>NUCLEOTIDE SEQUENCE [LARGE SCALE GENOMIC DNA]</scope>
    <source>
        <strain evidence="4 5">PK2</strain>
    </source>
</reference>
<dbReference type="Proteomes" id="UP000094622">
    <property type="component" value="Unassembled WGS sequence"/>
</dbReference>
<dbReference type="AlphaFoldDB" id="A0A1E3H421"/>
<comment type="caution">
    <text evidence="4">The sequence shown here is derived from an EMBL/GenBank/DDBJ whole genome shotgun (WGS) entry which is preliminary data.</text>
</comment>
<dbReference type="EC" id="5.1.3.-" evidence="4"/>
<accession>A0A1E3H421</accession>
<dbReference type="GO" id="GO:0005509">
    <property type="term" value="F:calcium ion binding"/>
    <property type="evidence" value="ECO:0007669"/>
    <property type="project" value="InterPro"/>
</dbReference>
<protein>
    <submittedName>
        <fullName evidence="4">Poly(Beta-D-mannuronate) C5 epimerase 2</fullName>
        <ecNumber evidence="4">5.1.3.-</ecNumber>
    </submittedName>
</protein>
<dbReference type="PANTHER" id="PTHR38340:SF1">
    <property type="entry name" value="S-LAYER PROTEIN"/>
    <property type="match status" value="1"/>
</dbReference>
<dbReference type="Pfam" id="PF00353">
    <property type="entry name" value="HemolysinCabind"/>
    <property type="match status" value="6"/>
</dbReference>
<dbReference type="Gene3D" id="2.150.10.10">
    <property type="entry name" value="Serralysin-like metalloprotease, C-terminal"/>
    <property type="match status" value="3"/>
</dbReference>
<evidence type="ECO:0000256" key="1">
    <source>
        <dbReference type="ARBA" id="ARBA00004613"/>
    </source>
</evidence>
<name>A0A1E3H421_9HYPH</name>
<evidence type="ECO:0000313" key="4">
    <source>
        <dbReference type="EMBL" id="ODN71073.1"/>
    </source>
</evidence>
<dbReference type="InterPro" id="IPR018511">
    <property type="entry name" value="Hemolysin-typ_Ca-bd_CS"/>
</dbReference>
<dbReference type="InterPro" id="IPR001343">
    <property type="entry name" value="Hemolysn_Ca-bd"/>
</dbReference>
<dbReference type="PRINTS" id="PR00313">
    <property type="entry name" value="CABNDNGRPT"/>
</dbReference>
<dbReference type="GO" id="GO:0016853">
    <property type="term" value="F:isomerase activity"/>
    <property type="evidence" value="ECO:0007669"/>
    <property type="project" value="UniProtKB-KW"/>
</dbReference>
<feature type="region of interest" description="Disordered" evidence="3">
    <location>
        <begin position="398"/>
        <end position="428"/>
    </location>
</feature>
<dbReference type="PROSITE" id="PS00330">
    <property type="entry name" value="HEMOLYSIN_CALCIUM"/>
    <property type="match status" value="3"/>
</dbReference>
<keyword evidence="5" id="KW-1185">Reference proteome</keyword>
<sequence>MASISFSIENVVPEFSSDYSTSFSRQSDEFDPVVVALEDGGFAVAYEWLDTNTGNDYSIILDIYNQDGTIRAGGALFPDTFVGNAITADISMTQLSTGGILVTWTDTDDPGIHHAIIDPTDGSTIVADTKLPTTDGNDFVADVWALPGGGWALVKQDNLSADDQDADLIIYDANGAFVLSRALNGNSGSDEQDPAVTVLTNGNIAIAYEVETTDGTDTFSMGIEIVSPTGTVILGPTVFDDVGTQNRHPEIVALADGGFAVVYEDNGPGGGASSIAVFNADGSVRGITRFDLDSVADTDISLTQLRNGLIYITFTDNVAGTDIRSALVDPLTLQVHFSLGLVENQGLDQRESSVAVFGNGSIVTAWTDTNSAIEDGNVDPDDTHVSIQIDRIVRTTTSDDTGESLTGDGLRDVMLGNGGDDELDGQGGNDLLNGGDDDDTLLGRTGNDELIGGSGNDILDGGANVDTMTGGTGDDDYFIDNVNDVVVELAGEGTNDRIFTTRSVTLAADQDIEVLAVTNIAGTSAINLTGNGKGQTLEGNNGTNTLDGKGGPDTMIGHDGDDTYFVNHAGDNVVEADGEGNDTINTTVTYSLVGRFVETLNITAAGQINATGNGKANTINGGIGNNIIDGGVAADTMAGKGGNDTYIVDNIGDNVIELDGEGDDTINSSVSYSLVGRFVETLILTGTGNKNATGNGKANTLIGNSGNNVLDGGVAADTMEGKDGNDTYIVDNIGDVVIEADGEGNDTINSSVSYSLVGRFVETLVLTGGGAKDGTGNGRSNTLVGNAGVNVLDGGGAADILEGNGGNDTFRFSSALGINNIDTISDFNVAADTIELDDAIFSAIGLGALAAGRFVIGAAAGDANDRIIYNDVTGALIYDSNGNAAGGAVQFATISTGLAMTSADFVVA</sequence>
<organism evidence="4 5">
    <name type="scientific">Methylobrevis pamukkalensis</name>
    <dbReference type="NCBI Taxonomy" id="1439726"/>
    <lineage>
        <taxon>Bacteria</taxon>
        <taxon>Pseudomonadati</taxon>
        <taxon>Pseudomonadota</taxon>
        <taxon>Alphaproteobacteria</taxon>
        <taxon>Hyphomicrobiales</taxon>
        <taxon>Pleomorphomonadaceae</taxon>
        <taxon>Methylobrevis</taxon>
    </lineage>
</organism>
<gene>
    <name evidence="4" type="primary">algE2</name>
    <name evidence="4" type="ORF">A6302_01634</name>
</gene>
<evidence type="ECO:0000256" key="3">
    <source>
        <dbReference type="SAM" id="MobiDB-lite"/>
    </source>
</evidence>
<evidence type="ECO:0000313" key="5">
    <source>
        <dbReference type="Proteomes" id="UP000094622"/>
    </source>
</evidence>
<dbReference type="InterPro" id="IPR011049">
    <property type="entry name" value="Serralysin-like_metalloprot_C"/>
</dbReference>
<proteinExistence type="predicted"/>
<dbReference type="SUPFAM" id="SSF51120">
    <property type="entry name" value="beta-Roll"/>
    <property type="match status" value="3"/>
</dbReference>
<keyword evidence="2" id="KW-0964">Secreted</keyword>
<dbReference type="EMBL" id="MCRJ01000031">
    <property type="protein sequence ID" value="ODN71073.1"/>
    <property type="molecule type" value="Genomic_DNA"/>
</dbReference>
<comment type="subcellular location">
    <subcellularLocation>
        <location evidence="1">Secreted</location>
    </subcellularLocation>
</comment>